<reference evidence="3" key="1">
    <citation type="submission" date="2018-09" db="EMBL/GenBank/DDBJ databases">
        <authorList>
            <person name="Livingstone P.G."/>
            <person name="Whitworth D.E."/>
        </authorList>
    </citation>
    <scope>NUCLEOTIDE SEQUENCE [LARGE SCALE GENOMIC DNA]</scope>
    <source>
        <strain evidence="3">CA054A</strain>
    </source>
</reference>
<proteinExistence type="predicted"/>
<dbReference type="InterPro" id="IPR003347">
    <property type="entry name" value="JmjC_dom"/>
</dbReference>
<sequence>MALSPSWHAWLSENLLRGVAAEALSRVLVAEGVTPDDARAEVERAARHPVVEAGARHVALGAEVASLLDVRAALHAQAGVGVERRRGVSADEFRDRYYRAHRPVILEDFLEGWPLLEHWTPEALARTYGHVEVEVMTGREARADYDMAPDASRTVMRLSEFLHRLEHGGPTNDLYLTARNFALERSELRGLLDDVRFPPGFLHPRPEPGGIKLWVGPAGTRTALHHDVDSVLFGQVHGRKRFWLIPSFETARVYNHAHVWSSVDASAPDLARFPAFGTAHVHEVVVGPGEMLFIPVGWWHQVHALDVSVSVTFQSLDVPGGNARWHTSG</sequence>
<dbReference type="Proteomes" id="UP000268094">
    <property type="component" value="Unassembled WGS sequence"/>
</dbReference>
<dbReference type="SUPFAM" id="SSF51197">
    <property type="entry name" value="Clavaminate synthase-like"/>
    <property type="match status" value="1"/>
</dbReference>
<gene>
    <name evidence="2" type="ORF">D7V88_26720</name>
</gene>
<dbReference type="EMBL" id="RAVZ01000215">
    <property type="protein sequence ID" value="RKG81095.1"/>
    <property type="molecule type" value="Genomic_DNA"/>
</dbReference>
<comment type="caution">
    <text evidence="2">The sequence shown here is derived from an EMBL/GenBank/DDBJ whole genome shotgun (WGS) entry which is preliminary data.</text>
</comment>
<name>A0A3A8IDC7_9BACT</name>
<keyword evidence="3" id="KW-1185">Reference proteome</keyword>
<dbReference type="Pfam" id="PF13621">
    <property type="entry name" value="Cupin_8"/>
    <property type="match status" value="1"/>
</dbReference>
<dbReference type="InterPro" id="IPR041667">
    <property type="entry name" value="Cupin_8"/>
</dbReference>
<dbReference type="PANTHER" id="PTHR12461">
    <property type="entry name" value="HYPOXIA-INDUCIBLE FACTOR 1 ALPHA INHIBITOR-RELATED"/>
    <property type="match status" value="1"/>
</dbReference>
<dbReference type="AlphaFoldDB" id="A0A3A8IDC7"/>
<evidence type="ECO:0000313" key="2">
    <source>
        <dbReference type="EMBL" id="RKG81095.1"/>
    </source>
</evidence>
<evidence type="ECO:0000313" key="3">
    <source>
        <dbReference type="Proteomes" id="UP000268094"/>
    </source>
</evidence>
<evidence type="ECO:0000259" key="1">
    <source>
        <dbReference type="PROSITE" id="PS51184"/>
    </source>
</evidence>
<organism evidence="2 3">
    <name type="scientific">Corallococcus terminator</name>
    <dbReference type="NCBI Taxonomy" id="2316733"/>
    <lineage>
        <taxon>Bacteria</taxon>
        <taxon>Pseudomonadati</taxon>
        <taxon>Myxococcota</taxon>
        <taxon>Myxococcia</taxon>
        <taxon>Myxococcales</taxon>
        <taxon>Cystobacterineae</taxon>
        <taxon>Myxococcaceae</taxon>
        <taxon>Corallococcus</taxon>
    </lineage>
</organism>
<protein>
    <submittedName>
        <fullName evidence="2">Cupin-like domain-containing protein</fullName>
    </submittedName>
</protein>
<dbReference type="PANTHER" id="PTHR12461:SF105">
    <property type="entry name" value="HYPOXIA-INDUCIBLE FACTOR 1-ALPHA INHIBITOR"/>
    <property type="match status" value="1"/>
</dbReference>
<dbReference type="OrthoDB" id="118524at2"/>
<dbReference type="SMART" id="SM00558">
    <property type="entry name" value="JmjC"/>
    <property type="match status" value="1"/>
</dbReference>
<accession>A0A3A8IDC7</accession>
<feature type="domain" description="JmjC" evidence="1">
    <location>
        <begin position="170"/>
        <end position="329"/>
    </location>
</feature>
<dbReference type="PROSITE" id="PS51184">
    <property type="entry name" value="JMJC"/>
    <property type="match status" value="1"/>
</dbReference>
<dbReference type="RefSeq" id="WP_120543451.1">
    <property type="nucleotide sequence ID" value="NZ_RAVZ01000215.1"/>
</dbReference>
<dbReference type="Gene3D" id="2.60.120.650">
    <property type="entry name" value="Cupin"/>
    <property type="match status" value="1"/>
</dbReference>